<organism evidence="9 10">
    <name type="scientific">Desulfonatronospira thiodismutans ASO3-1</name>
    <dbReference type="NCBI Taxonomy" id="555779"/>
    <lineage>
        <taxon>Bacteria</taxon>
        <taxon>Pseudomonadati</taxon>
        <taxon>Thermodesulfobacteriota</taxon>
        <taxon>Desulfovibrionia</taxon>
        <taxon>Desulfovibrionales</taxon>
        <taxon>Desulfonatronovibrionaceae</taxon>
        <taxon>Desulfonatronospira</taxon>
    </lineage>
</organism>
<proteinExistence type="inferred from homology"/>
<dbReference type="Proteomes" id="UP000005496">
    <property type="component" value="Unassembled WGS sequence"/>
</dbReference>
<feature type="transmembrane region" description="Helical" evidence="7">
    <location>
        <begin position="132"/>
        <end position="153"/>
    </location>
</feature>
<dbReference type="PANTHER" id="PTHR43731">
    <property type="entry name" value="RHOMBOID PROTEASE"/>
    <property type="match status" value="1"/>
</dbReference>
<evidence type="ECO:0000259" key="8">
    <source>
        <dbReference type="Pfam" id="PF01694"/>
    </source>
</evidence>
<comment type="caution">
    <text evidence="9">The sequence shown here is derived from an EMBL/GenBank/DDBJ whole genome shotgun (WGS) entry which is preliminary data.</text>
</comment>
<dbReference type="EMBL" id="ACJN02000004">
    <property type="protein sequence ID" value="EFI32900.1"/>
    <property type="molecule type" value="Genomic_DNA"/>
</dbReference>
<dbReference type="eggNOG" id="COG0705">
    <property type="taxonomic scope" value="Bacteria"/>
</dbReference>
<comment type="subcellular location">
    <subcellularLocation>
        <location evidence="1">Membrane</location>
        <topology evidence="1">Multi-pass membrane protein</topology>
    </subcellularLocation>
</comment>
<dbReference type="GO" id="GO:0004252">
    <property type="term" value="F:serine-type endopeptidase activity"/>
    <property type="evidence" value="ECO:0007669"/>
    <property type="project" value="InterPro"/>
</dbReference>
<dbReference type="RefSeq" id="WP_008871593.1">
    <property type="nucleotide sequence ID" value="NZ_ACJN02000004.1"/>
</dbReference>
<dbReference type="Pfam" id="PF01694">
    <property type="entry name" value="Rhomboid"/>
    <property type="match status" value="1"/>
</dbReference>
<keyword evidence="10" id="KW-1185">Reference proteome</keyword>
<evidence type="ECO:0000256" key="3">
    <source>
        <dbReference type="ARBA" id="ARBA00022692"/>
    </source>
</evidence>
<dbReference type="InterPro" id="IPR050925">
    <property type="entry name" value="Rhomboid_protease_S54"/>
</dbReference>
<dbReference type="FunFam" id="1.20.1540.10:FF:000027">
    <property type="entry name" value="Rhomboid family intramembrane serine protease"/>
    <property type="match status" value="1"/>
</dbReference>
<keyword evidence="6 7" id="KW-0472">Membrane</keyword>
<dbReference type="Gene3D" id="1.20.1540.10">
    <property type="entry name" value="Rhomboid-like"/>
    <property type="match status" value="1"/>
</dbReference>
<keyword evidence="5 7" id="KW-1133">Transmembrane helix</keyword>
<feature type="transmembrane region" description="Helical" evidence="7">
    <location>
        <begin position="198"/>
        <end position="217"/>
    </location>
</feature>
<feature type="transmembrane region" description="Helical" evidence="7">
    <location>
        <begin position="72"/>
        <end position="96"/>
    </location>
</feature>
<keyword evidence="3 7" id="KW-0812">Transmembrane</keyword>
<dbReference type="OrthoDB" id="9813074at2"/>
<dbReference type="GO" id="GO:0016020">
    <property type="term" value="C:membrane"/>
    <property type="evidence" value="ECO:0007669"/>
    <property type="project" value="UniProtKB-SubCell"/>
</dbReference>
<evidence type="ECO:0000256" key="5">
    <source>
        <dbReference type="ARBA" id="ARBA00022989"/>
    </source>
</evidence>
<evidence type="ECO:0000256" key="6">
    <source>
        <dbReference type="ARBA" id="ARBA00023136"/>
    </source>
</evidence>
<evidence type="ECO:0000256" key="4">
    <source>
        <dbReference type="ARBA" id="ARBA00022801"/>
    </source>
</evidence>
<dbReference type="InterPro" id="IPR022764">
    <property type="entry name" value="Peptidase_S54_rhomboid_dom"/>
</dbReference>
<evidence type="ECO:0000313" key="10">
    <source>
        <dbReference type="Proteomes" id="UP000005496"/>
    </source>
</evidence>
<reference evidence="9" key="1">
    <citation type="submission" date="2010-05" db="EMBL/GenBank/DDBJ databases">
        <title>The draft genome of Desulfonatronospira thiodismutans ASO3-1.</title>
        <authorList>
            <consortium name="US DOE Joint Genome Institute (JGI-PGF)"/>
            <person name="Lucas S."/>
            <person name="Copeland A."/>
            <person name="Lapidus A."/>
            <person name="Cheng J.-F."/>
            <person name="Bruce D."/>
            <person name="Goodwin L."/>
            <person name="Pitluck S."/>
            <person name="Chertkov O."/>
            <person name="Brettin T."/>
            <person name="Detter J.C."/>
            <person name="Han C."/>
            <person name="Land M.L."/>
            <person name="Hauser L."/>
            <person name="Kyrpides N."/>
            <person name="Mikhailova N."/>
            <person name="Muyzer G."/>
            <person name="Woyke T."/>
        </authorList>
    </citation>
    <scope>NUCLEOTIDE SEQUENCE [LARGE SCALE GENOMIC DNA]</scope>
    <source>
        <strain evidence="9">ASO3-1</strain>
    </source>
</reference>
<name>D6SUC0_9BACT</name>
<comment type="similarity">
    <text evidence="2">Belongs to the peptidase S54 family.</text>
</comment>
<evidence type="ECO:0000256" key="2">
    <source>
        <dbReference type="ARBA" id="ARBA00009045"/>
    </source>
</evidence>
<protein>
    <submittedName>
        <fullName evidence="9">Rhomboid family protein</fullName>
    </submittedName>
</protein>
<gene>
    <name evidence="9" type="ORF">Dthio_PD0214</name>
</gene>
<evidence type="ECO:0000256" key="7">
    <source>
        <dbReference type="SAM" id="Phobius"/>
    </source>
</evidence>
<dbReference type="InterPro" id="IPR035952">
    <property type="entry name" value="Rhomboid-like_sf"/>
</dbReference>
<sequence length="238" mass="26743">MIPLKDSIPNVYRPYMVMGLIGINALVFLYTVSLGPEGMNRIFHLYGLVPARFTQPEWAAWMGYPEAGFYTAITYMFLHGGFWHFLINSWMLWIFAVNIEDVMGSLRFLLFYLVCGVAALGTHIIFNLTSPIPVVGASGAVAGVMGAYFLLYPHSWVLTFIPPVFVFRIPAVIFLGIWFIIQIMSAIGAGIFSSGSGVAWWAHAGGFLAGMILLPLFKDNKRCYYCYQAQKKDEFFLE</sequence>
<dbReference type="AlphaFoldDB" id="D6SUC0"/>
<feature type="transmembrane region" description="Helical" evidence="7">
    <location>
        <begin position="165"/>
        <end position="192"/>
    </location>
</feature>
<evidence type="ECO:0000313" key="9">
    <source>
        <dbReference type="EMBL" id="EFI32900.1"/>
    </source>
</evidence>
<feature type="transmembrane region" description="Helical" evidence="7">
    <location>
        <begin position="12"/>
        <end position="32"/>
    </location>
</feature>
<evidence type="ECO:0000256" key="1">
    <source>
        <dbReference type="ARBA" id="ARBA00004141"/>
    </source>
</evidence>
<accession>D6SUC0</accession>
<dbReference type="SUPFAM" id="SSF144091">
    <property type="entry name" value="Rhomboid-like"/>
    <property type="match status" value="1"/>
</dbReference>
<keyword evidence="4" id="KW-0378">Hydrolase</keyword>
<feature type="domain" description="Peptidase S54 rhomboid" evidence="8">
    <location>
        <begin position="69"/>
        <end position="214"/>
    </location>
</feature>
<feature type="transmembrane region" description="Helical" evidence="7">
    <location>
        <begin position="108"/>
        <end position="126"/>
    </location>
</feature>
<dbReference type="PANTHER" id="PTHR43731:SF14">
    <property type="entry name" value="PRESENILIN-ASSOCIATED RHOMBOID-LIKE PROTEIN, MITOCHONDRIAL"/>
    <property type="match status" value="1"/>
</dbReference>